<organism evidence="1 2">
    <name type="scientific">Nocardia vulneris</name>
    <dbReference type="NCBI Taxonomy" id="1141657"/>
    <lineage>
        <taxon>Bacteria</taxon>
        <taxon>Bacillati</taxon>
        <taxon>Actinomycetota</taxon>
        <taxon>Actinomycetes</taxon>
        <taxon>Mycobacteriales</taxon>
        <taxon>Nocardiaceae</taxon>
        <taxon>Nocardia</taxon>
    </lineage>
</organism>
<evidence type="ECO:0000313" key="1">
    <source>
        <dbReference type="EMBL" id="KIA60237.1"/>
    </source>
</evidence>
<protein>
    <recommendedName>
        <fullName evidence="3">Immunity protein 35 domain-containing protein</fullName>
    </recommendedName>
</protein>
<evidence type="ECO:0000313" key="2">
    <source>
        <dbReference type="Proteomes" id="UP000031364"/>
    </source>
</evidence>
<comment type="caution">
    <text evidence="1">The sequence shown here is derived from an EMBL/GenBank/DDBJ whole genome shotgun (WGS) entry which is preliminary data.</text>
</comment>
<accession>A0ABR4Z4K9</accession>
<dbReference type="Proteomes" id="UP000031364">
    <property type="component" value="Unassembled WGS sequence"/>
</dbReference>
<dbReference type="EMBL" id="JNFP01000075">
    <property type="protein sequence ID" value="KIA60237.1"/>
    <property type="molecule type" value="Genomic_DNA"/>
</dbReference>
<keyword evidence="2" id="KW-1185">Reference proteome</keyword>
<name>A0ABR4Z4K9_9NOCA</name>
<evidence type="ECO:0008006" key="3">
    <source>
        <dbReference type="Google" id="ProtNLM"/>
    </source>
</evidence>
<proteinExistence type="predicted"/>
<reference evidence="1 2" key="1">
    <citation type="journal article" date="2014" name="Int. J. Syst. Evol. Microbiol.">
        <title>Nocardia vulneris sp. nov., isolated from wounds of human patients in North America.</title>
        <authorList>
            <person name="Lasker B.A."/>
            <person name="Bell M."/>
            <person name="Klenk H.P."/>
            <person name="Sproer C."/>
            <person name="Schumann C."/>
            <person name="Schumann P."/>
            <person name="Brown J.M."/>
        </authorList>
    </citation>
    <scope>NUCLEOTIDE SEQUENCE [LARGE SCALE GENOMIC DNA]</scope>
    <source>
        <strain evidence="1 2">W9851</strain>
    </source>
</reference>
<sequence length="93" mass="10629">MSDFFEALHATATADENSVNLVTVGAEQYGTIYFVDATYSYDEKEEKYVIYGDNTIVEFNKDKVIFICSRRFSPEEVQQIITDSDEGEEQAFT</sequence>
<dbReference type="RefSeq" id="WP_043680880.1">
    <property type="nucleotide sequence ID" value="NZ_BDCI01000055.1"/>
</dbReference>
<gene>
    <name evidence="1" type="ORF">FG87_38085</name>
</gene>